<dbReference type="NCBIfam" id="NF033539">
    <property type="entry name" value="transpos_IS1380"/>
    <property type="match status" value="1"/>
</dbReference>
<protein>
    <submittedName>
        <fullName evidence="2">IS1380 family transposase</fullName>
    </submittedName>
</protein>
<organism evidence="2 3">
    <name type="scientific">Paraconexibacter antarcticus</name>
    <dbReference type="NCBI Taxonomy" id="2949664"/>
    <lineage>
        <taxon>Bacteria</taxon>
        <taxon>Bacillati</taxon>
        <taxon>Actinomycetota</taxon>
        <taxon>Thermoleophilia</taxon>
        <taxon>Solirubrobacterales</taxon>
        <taxon>Paraconexibacteraceae</taxon>
        <taxon>Paraconexibacter</taxon>
    </lineage>
</organism>
<proteinExistence type="predicted"/>
<evidence type="ECO:0000313" key="3">
    <source>
        <dbReference type="Proteomes" id="UP001056035"/>
    </source>
</evidence>
<name>A0ABY5DKQ6_9ACTN</name>
<accession>A0ABY5DKQ6</accession>
<evidence type="ECO:0000313" key="2">
    <source>
        <dbReference type="EMBL" id="UTI62313.1"/>
    </source>
</evidence>
<dbReference type="InterPro" id="IPR025668">
    <property type="entry name" value="Tnp_DDE_dom"/>
</dbReference>
<evidence type="ECO:0000259" key="1">
    <source>
        <dbReference type="Pfam" id="PF13701"/>
    </source>
</evidence>
<dbReference type="Pfam" id="PF13701">
    <property type="entry name" value="DDE_Tnp_1_4"/>
    <property type="match status" value="1"/>
</dbReference>
<dbReference type="Proteomes" id="UP001056035">
    <property type="component" value="Chromosome"/>
</dbReference>
<sequence>MVNESAVVVFDDARAVANAGVMLPALLAQRLGLEQLIEECVDLGDRPGAANPGRKVMTMCSAMVLGADCIDDCDLLRSGQTGAVLGHRVAAPSTLGTFLRAFTFGHVRQLDRVLGLALERAWAAGAGPGDERLVIDVDSFVGEVHGYKKQGAGYGYTRKLGYHPLLATRADTGEVLHIRLRKGSANTSRGMLRFCEELIARVDRAGATGPKLLRTDSGFWAKKTFVRLDRAGWQFSIGIRMQPHVRALVDAIDEDAWVTLEDYPKTSVAQIAETTIGDFRMIIRRVRTLSQQGELLPSWEHYPFATNRTDELQIVEAEHRQHAVVELAIRDLKDQALAHFPSGKLSRPGFTETCCLGFLSRQWERGEPDRIA</sequence>
<feature type="domain" description="Transposase DDE" evidence="1">
    <location>
        <begin position="6"/>
        <end position="335"/>
    </location>
</feature>
<gene>
    <name evidence="2" type="ORF">NBH00_13175</name>
</gene>
<dbReference type="EMBL" id="CP098502">
    <property type="protein sequence ID" value="UTI62313.1"/>
    <property type="molecule type" value="Genomic_DNA"/>
</dbReference>
<keyword evidence="3" id="KW-1185">Reference proteome</keyword>
<reference evidence="2 3" key="1">
    <citation type="submission" date="2022-06" db="EMBL/GenBank/DDBJ databases">
        <title>Paraconexibacter antarcticus.</title>
        <authorList>
            <person name="Kim C.S."/>
        </authorList>
    </citation>
    <scope>NUCLEOTIDE SEQUENCE [LARGE SCALE GENOMIC DNA]</scope>
    <source>
        <strain evidence="2 3">02-257</strain>
    </source>
</reference>
<dbReference type="InterPro" id="IPR047960">
    <property type="entry name" value="Transpos_IS1380"/>
</dbReference>
<dbReference type="RefSeq" id="WP_254569051.1">
    <property type="nucleotide sequence ID" value="NZ_CP098502.1"/>
</dbReference>